<dbReference type="RefSeq" id="XP_002501660.1">
    <property type="nucleotide sequence ID" value="XM_002501614.1"/>
</dbReference>
<dbReference type="AlphaFoldDB" id="C1E3E2"/>
<feature type="compositionally biased region" description="Basic and acidic residues" evidence="1">
    <location>
        <begin position="40"/>
        <end position="55"/>
    </location>
</feature>
<reference evidence="3 4" key="1">
    <citation type="journal article" date="2009" name="Science">
        <title>Green evolution and dynamic adaptations revealed by genomes of the marine picoeukaryotes Micromonas.</title>
        <authorList>
            <person name="Worden A.Z."/>
            <person name="Lee J.H."/>
            <person name="Mock T."/>
            <person name="Rouze P."/>
            <person name="Simmons M.P."/>
            <person name="Aerts A.L."/>
            <person name="Allen A.E."/>
            <person name="Cuvelier M.L."/>
            <person name="Derelle E."/>
            <person name="Everett M.V."/>
            <person name="Foulon E."/>
            <person name="Grimwood J."/>
            <person name="Gundlach H."/>
            <person name="Henrissat B."/>
            <person name="Napoli C."/>
            <person name="McDonald S.M."/>
            <person name="Parker M.S."/>
            <person name="Rombauts S."/>
            <person name="Salamov A."/>
            <person name="Von Dassow P."/>
            <person name="Badger J.H."/>
            <person name="Coutinho P.M."/>
            <person name="Demir E."/>
            <person name="Dubchak I."/>
            <person name="Gentemann C."/>
            <person name="Eikrem W."/>
            <person name="Gready J.E."/>
            <person name="John U."/>
            <person name="Lanier W."/>
            <person name="Lindquist E.A."/>
            <person name="Lucas S."/>
            <person name="Mayer K.F."/>
            <person name="Moreau H."/>
            <person name="Not F."/>
            <person name="Otillar R."/>
            <person name="Panaud O."/>
            <person name="Pangilinan J."/>
            <person name="Paulsen I."/>
            <person name="Piegu B."/>
            <person name="Poliakov A."/>
            <person name="Robbens S."/>
            <person name="Schmutz J."/>
            <person name="Toulza E."/>
            <person name="Wyss T."/>
            <person name="Zelensky A."/>
            <person name="Zhou K."/>
            <person name="Armbrust E.V."/>
            <person name="Bhattacharya D."/>
            <person name="Goodenough U.W."/>
            <person name="Van de Peer Y."/>
            <person name="Grigoriev I.V."/>
        </authorList>
    </citation>
    <scope>NUCLEOTIDE SEQUENCE [LARGE SCALE GENOMIC DNA]</scope>
    <source>
        <strain evidence="4">RCC299 / NOUM17</strain>
    </source>
</reference>
<name>C1E3E2_MICCC</name>
<feature type="region of interest" description="Disordered" evidence="1">
    <location>
        <begin position="98"/>
        <end position="117"/>
    </location>
</feature>
<protein>
    <submittedName>
        <fullName evidence="3">Uncharacterized protein</fullName>
    </submittedName>
</protein>
<evidence type="ECO:0000256" key="1">
    <source>
        <dbReference type="SAM" id="MobiDB-lite"/>
    </source>
</evidence>
<keyword evidence="4" id="KW-1185">Reference proteome</keyword>
<dbReference type="Proteomes" id="UP000002009">
    <property type="component" value="Chromosome 4"/>
</dbReference>
<evidence type="ECO:0000256" key="2">
    <source>
        <dbReference type="SAM" id="SignalP"/>
    </source>
</evidence>
<dbReference type="EMBL" id="CP001325">
    <property type="protein sequence ID" value="ACO62918.1"/>
    <property type="molecule type" value="Genomic_DNA"/>
</dbReference>
<accession>C1E3E2</accession>
<dbReference type="GeneID" id="8242568"/>
<gene>
    <name evidence="3" type="ORF">MICPUN_57650</name>
</gene>
<evidence type="ECO:0000313" key="3">
    <source>
        <dbReference type="EMBL" id="ACO62918.1"/>
    </source>
</evidence>
<dbReference type="KEGG" id="mis:MICPUN_57650"/>
<feature type="signal peptide" evidence="2">
    <location>
        <begin position="1"/>
        <end position="20"/>
    </location>
</feature>
<evidence type="ECO:0000313" key="4">
    <source>
        <dbReference type="Proteomes" id="UP000002009"/>
    </source>
</evidence>
<sequence>MWGVVARIAAAAAVLTLVQHNISQMYKAYYDERMKEEAGPTKLFPKIDPEDRDGTARGAPRGGRRERGAGGGRSMSTATIASVGGAWAAAVATGDALASRRAPGGVGGAASGGGDLTMTRDPRCVAAALRACRTLARR</sequence>
<dbReference type="InParanoid" id="C1E3E2"/>
<feature type="region of interest" description="Disordered" evidence="1">
    <location>
        <begin position="40"/>
        <end position="76"/>
    </location>
</feature>
<feature type="compositionally biased region" description="Gly residues" evidence="1">
    <location>
        <begin position="104"/>
        <end position="115"/>
    </location>
</feature>
<organism evidence="3 4">
    <name type="scientific">Micromonas commoda (strain RCC299 / NOUM17 / CCMP2709)</name>
    <name type="common">Picoplanktonic green alga</name>
    <dbReference type="NCBI Taxonomy" id="296587"/>
    <lineage>
        <taxon>Eukaryota</taxon>
        <taxon>Viridiplantae</taxon>
        <taxon>Chlorophyta</taxon>
        <taxon>Mamiellophyceae</taxon>
        <taxon>Mamiellales</taxon>
        <taxon>Mamiellaceae</taxon>
        <taxon>Micromonas</taxon>
    </lineage>
</organism>
<proteinExistence type="predicted"/>
<feature type="chain" id="PRO_5002906520" evidence="2">
    <location>
        <begin position="21"/>
        <end position="138"/>
    </location>
</feature>
<keyword evidence="2" id="KW-0732">Signal</keyword>